<dbReference type="InterPro" id="IPR000014">
    <property type="entry name" value="PAS"/>
</dbReference>
<feature type="domain" description="GGDEF" evidence="4">
    <location>
        <begin position="985"/>
        <end position="1121"/>
    </location>
</feature>
<dbReference type="SUPFAM" id="SSF55073">
    <property type="entry name" value="Nucleotide cyclase"/>
    <property type="match status" value="1"/>
</dbReference>
<dbReference type="Pfam" id="PF00990">
    <property type="entry name" value="GGDEF"/>
    <property type="match status" value="1"/>
</dbReference>
<evidence type="ECO:0000313" key="6">
    <source>
        <dbReference type="Proteomes" id="UP000239861"/>
    </source>
</evidence>
<dbReference type="InterPro" id="IPR000160">
    <property type="entry name" value="GGDEF_dom"/>
</dbReference>
<dbReference type="RefSeq" id="WP_104412384.1">
    <property type="nucleotide sequence ID" value="NZ_PTIW01000017.1"/>
</dbReference>
<feature type="transmembrane region" description="Helical" evidence="1">
    <location>
        <begin position="807"/>
        <end position="825"/>
    </location>
</feature>
<dbReference type="GO" id="GO:0003824">
    <property type="term" value="F:catalytic activity"/>
    <property type="evidence" value="ECO:0007669"/>
    <property type="project" value="UniProtKB-ARBA"/>
</dbReference>
<dbReference type="InterPro" id="IPR052163">
    <property type="entry name" value="DGC-Regulatory_Protein"/>
</dbReference>
<dbReference type="NCBIfam" id="TIGR00254">
    <property type="entry name" value="GGDEF"/>
    <property type="match status" value="1"/>
</dbReference>
<dbReference type="PANTHER" id="PTHR46663:SF4">
    <property type="entry name" value="DIGUANYLATE CYCLASE DGCT-RELATED"/>
    <property type="match status" value="1"/>
</dbReference>
<keyword evidence="2" id="KW-0732">Signal</keyword>
<proteinExistence type="predicted"/>
<dbReference type="CDD" id="cd01949">
    <property type="entry name" value="GGDEF"/>
    <property type="match status" value="1"/>
</dbReference>
<dbReference type="Proteomes" id="UP000239861">
    <property type="component" value="Unassembled WGS sequence"/>
</dbReference>
<dbReference type="Gene3D" id="3.30.450.20">
    <property type="entry name" value="PAS domain"/>
    <property type="match status" value="1"/>
</dbReference>
<comment type="caution">
    <text evidence="5">The sequence shown here is derived from an EMBL/GenBank/DDBJ whole genome shotgun (WGS) entry which is preliminary data.</text>
</comment>
<accession>A0AB36ZU40</accession>
<dbReference type="Gene3D" id="3.30.70.270">
    <property type="match status" value="1"/>
</dbReference>
<dbReference type="InterPro" id="IPR015168">
    <property type="entry name" value="SsuA/THI5"/>
</dbReference>
<protein>
    <submittedName>
        <fullName evidence="5">PAS domain S-box-containing protein/diguanylate cyclase (GGDEF)-like protein</fullName>
    </submittedName>
</protein>
<dbReference type="CDD" id="cd00130">
    <property type="entry name" value="PAS"/>
    <property type="match status" value="1"/>
</dbReference>
<sequence length="1121" mass="131246">MKNNIIKVVMLTLFFSTSLFAQEKITLQLKWFHQFQFAGYYAAKEKGFYKDVGLDVEIKQRDLAKNYIEEVLNNESYYGIADSILLLYKSRKKQVVLVSTIFQHAPSILLSLKDSKIDSPYKLDNKNMIFYENDAHGFTILALLKKLKVKPNIIRERGKDDYKRLIDKTADVMPGYISNEPFYFKEKGIEVNIINPANYGFDFYGDMIFTSQKELKNNPLRVKKFKEATLKGWEYALENKEEIISLIRQKYTKRKSIEHLRLEADAIDRLISKDTIALGTLDKGRLRYINTIFEEYSSEKINDLDFENFIFEEESNLYDFSKEELEFIKNNPVLKVQNLNFFPPYNFVENKKAKGFVIDYFKYISSITNLKFEFVQSSSWGSYEKMLNNKDVDIIPNIAKTKTREKFVLYSDFNYISYIPAFVGKKDIKLSNKLKDLDGKIIAVLNNSFLHNSIKKNYQNISLLTVPSSEKSIEMVLENKADLALGNLSTFEYIIKKNWYTNLKTSTLETNLKTSKVNLYMGYAKDNLLLKSILEKINDKIPPSKIDELQRKWSKLDMEENSIILSEKEKEYINKKEEIKVCIDPEWMPFEKLKDNKIFGMSSDYVQYFEKKLAKPFSLVPTKNWTQTLEFVKNRKCDLIPMLFKNKEREEYLNFSKNYLTFPLVLVTRLEETFTNDVSSAFGKKVGYVKNYAYTEFFKKKYPKIELVAVESVVDGLEKVKNNKLYGVIGILPTIGYYIQKDYFTQLKVSTKFDKEWSLYIGTRNDEAILNSIMNKLIDTITPEKHSEIYKNWVTVKYHETIDLKKIIAISSFLMLIIFIILYKNRTINSINRKMSKYLNMIDNNVLTTSTDIKGNITYVSKAFLDISQYKKEELIGKNHNIIRHNDMDKEIFKDLWTTIKSGKEWNGEIKNKKKDGGYFWTNTLITPEFNKGEIVAFTAIREDITDKKIIEEISITDGLTDIYNRRHFDKMLPDYINNAKRNNEIITFVMMDIDHFKQYNDNYGHQKGDEVLIEVAKVLKEYMKRADDYCFRLGGEEFGLLYKSNDISKSKEFALKILNAIENMKIEHKYSSVSDYITVSMGASCQDASNISNVDNLYKTTDDLLYKSKKEGRNRVSFNT</sequence>
<dbReference type="SUPFAM" id="SSF53850">
    <property type="entry name" value="Periplasmic binding protein-like II"/>
    <property type="match status" value="3"/>
</dbReference>
<dbReference type="SUPFAM" id="SSF55785">
    <property type="entry name" value="PYP-like sensor domain (PAS domain)"/>
    <property type="match status" value="1"/>
</dbReference>
<evidence type="ECO:0000256" key="1">
    <source>
        <dbReference type="SAM" id="Phobius"/>
    </source>
</evidence>
<dbReference type="SMART" id="SM00062">
    <property type="entry name" value="PBPb"/>
    <property type="match status" value="2"/>
</dbReference>
<keyword evidence="1" id="KW-1133">Transmembrane helix</keyword>
<dbReference type="InterPro" id="IPR043128">
    <property type="entry name" value="Rev_trsase/Diguanyl_cyclase"/>
</dbReference>
<name>A0AB36ZU40_9BACT</name>
<evidence type="ECO:0000259" key="4">
    <source>
        <dbReference type="PROSITE" id="PS50887"/>
    </source>
</evidence>
<dbReference type="InterPro" id="IPR035965">
    <property type="entry name" value="PAS-like_dom_sf"/>
</dbReference>
<feature type="domain" description="PAS" evidence="3">
    <location>
        <begin position="852"/>
        <end position="889"/>
    </location>
</feature>
<dbReference type="Pfam" id="PF00497">
    <property type="entry name" value="SBP_bac_3"/>
    <property type="match status" value="2"/>
</dbReference>
<dbReference type="PROSITE" id="PS50112">
    <property type="entry name" value="PAS"/>
    <property type="match status" value="1"/>
</dbReference>
<evidence type="ECO:0000259" key="3">
    <source>
        <dbReference type="PROSITE" id="PS50112"/>
    </source>
</evidence>
<dbReference type="EMBL" id="PTIW01000017">
    <property type="protein sequence ID" value="PPK60731.1"/>
    <property type="molecule type" value="Genomic_DNA"/>
</dbReference>
<dbReference type="CDD" id="cd13708">
    <property type="entry name" value="PBP2_BvgS_like_1"/>
    <property type="match status" value="1"/>
</dbReference>
<evidence type="ECO:0000256" key="2">
    <source>
        <dbReference type="SAM" id="SignalP"/>
    </source>
</evidence>
<dbReference type="PROSITE" id="PS50887">
    <property type="entry name" value="GGDEF"/>
    <property type="match status" value="1"/>
</dbReference>
<reference evidence="5 6" key="1">
    <citation type="submission" date="2018-02" db="EMBL/GenBank/DDBJ databases">
        <title>Subsurface microbial communities from deep shales in Ohio and West Virginia, USA.</title>
        <authorList>
            <person name="Wrighton K."/>
        </authorList>
    </citation>
    <scope>NUCLEOTIDE SEQUENCE [LARGE SCALE GENOMIC DNA]</scope>
    <source>
        <strain evidence="5 6">MARC-MIP3H16</strain>
    </source>
</reference>
<feature type="chain" id="PRO_5044228408" evidence="2">
    <location>
        <begin position="22"/>
        <end position="1121"/>
    </location>
</feature>
<dbReference type="CDD" id="cd01007">
    <property type="entry name" value="PBP2_BvgS_HisK_like"/>
    <property type="match status" value="1"/>
</dbReference>
<feature type="signal peptide" evidence="2">
    <location>
        <begin position="1"/>
        <end position="21"/>
    </location>
</feature>
<dbReference type="FunFam" id="3.30.70.270:FF:000001">
    <property type="entry name" value="Diguanylate cyclase domain protein"/>
    <property type="match status" value="1"/>
</dbReference>
<dbReference type="InterPro" id="IPR001610">
    <property type="entry name" value="PAC"/>
</dbReference>
<keyword evidence="1" id="KW-0812">Transmembrane</keyword>
<keyword evidence="1" id="KW-0472">Membrane</keyword>
<dbReference type="SMART" id="SM00267">
    <property type="entry name" value="GGDEF"/>
    <property type="match status" value="1"/>
</dbReference>
<dbReference type="InterPro" id="IPR001638">
    <property type="entry name" value="Solute-binding_3/MltF_N"/>
</dbReference>
<dbReference type="NCBIfam" id="TIGR00229">
    <property type="entry name" value="sensory_box"/>
    <property type="match status" value="1"/>
</dbReference>
<evidence type="ECO:0000313" key="5">
    <source>
        <dbReference type="EMBL" id="PPK60731.1"/>
    </source>
</evidence>
<dbReference type="AlphaFoldDB" id="A0AB36ZU40"/>
<dbReference type="Pfam" id="PF09084">
    <property type="entry name" value="NMT1"/>
    <property type="match status" value="1"/>
</dbReference>
<dbReference type="InterPro" id="IPR029787">
    <property type="entry name" value="Nucleotide_cyclase"/>
</dbReference>
<dbReference type="SMART" id="SM00086">
    <property type="entry name" value="PAC"/>
    <property type="match status" value="1"/>
</dbReference>
<gene>
    <name evidence="5" type="ORF">B0F89_11746</name>
</gene>
<dbReference type="PANTHER" id="PTHR46663">
    <property type="entry name" value="DIGUANYLATE CYCLASE DGCT-RELATED"/>
    <property type="match status" value="1"/>
</dbReference>
<organism evidence="5 6">
    <name type="scientific">Malaciobacter marinus</name>
    <dbReference type="NCBI Taxonomy" id="505249"/>
    <lineage>
        <taxon>Bacteria</taxon>
        <taxon>Pseudomonadati</taxon>
        <taxon>Campylobacterota</taxon>
        <taxon>Epsilonproteobacteria</taxon>
        <taxon>Campylobacterales</taxon>
        <taxon>Arcobacteraceae</taxon>
        <taxon>Malaciobacter</taxon>
    </lineage>
</organism>
<dbReference type="Gene3D" id="3.40.190.10">
    <property type="entry name" value="Periplasmic binding protein-like II"/>
    <property type="match status" value="6"/>
</dbReference>
<dbReference type="Pfam" id="PF13426">
    <property type="entry name" value="PAS_9"/>
    <property type="match status" value="1"/>
</dbReference>